<keyword evidence="2" id="KW-1185">Reference proteome</keyword>
<evidence type="ECO:0000313" key="1">
    <source>
        <dbReference type="EMBL" id="MFC3208578.1"/>
    </source>
</evidence>
<name>A0ABV7KE32_9HYPH</name>
<dbReference type="Gene3D" id="3.40.50.150">
    <property type="entry name" value="Vaccinia Virus protein VP39"/>
    <property type="match status" value="1"/>
</dbReference>
<dbReference type="CDD" id="cd02440">
    <property type="entry name" value="AdoMet_MTases"/>
    <property type="match status" value="1"/>
</dbReference>
<accession>A0ABV7KE32</accession>
<dbReference type="Proteomes" id="UP001595583">
    <property type="component" value="Unassembled WGS sequence"/>
</dbReference>
<dbReference type="GO" id="GO:0008168">
    <property type="term" value="F:methyltransferase activity"/>
    <property type="evidence" value="ECO:0007669"/>
    <property type="project" value="UniProtKB-KW"/>
</dbReference>
<reference evidence="2" key="1">
    <citation type="journal article" date="2019" name="Int. J. Syst. Evol. Microbiol.">
        <title>The Global Catalogue of Microorganisms (GCM) 10K type strain sequencing project: providing services to taxonomists for standard genome sequencing and annotation.</title>
        <authorList>
            <consortium name="The Broad Institute Genomics Platform"/>
            <consortium name="The Broad Institute Genome Sequencing Center for Infectious Disease"/>
            <person name="Wu L."/>
            <person name="Ma J."/>
        </authorList>
    </citation>
    <scope>NUCLEOTIDE SEQUENCE [LARGE SCALE GENOMIC DNA]</scope>
    <source>
        <strain evidence="2">KCTC 52165</strain>
    </source>
</reference>
<dbReference type="InterPro" id="IPR029063">
    <property type="entry name" value="SAM-dependent_MTases_sf"/>
</dbReference>
<keyword evidence="1" id="KW-0489">Methyltransferase</keyword>
<dbReference type="GO" id="GO:0032259">
    <property type="term" value="P:methylation"/>
    <property type="evidence" value="ECO:0007669"/>
    <property type="project" value="UniProtKB-KW"/>
</dbReference>
<dbReference type="EC" id="2.1.1.-" evidence="1"/>
<dbReference type="EMBL" id="JBHRTK010000026">
    <property type="protein sequence ID" value="MFC3208578.1"/>
    <property type="molecule type" value="Genomic_DNA"/>
</dbReference>
<sequence>MRRIDDFLAECDRGSRINELAGFFAATAAGRSGMPIQKPVIDTRLFPPDALLRDLICLHATRQGHFDRHYHSSIPYRLEEECRIAYAVLKYARHYSEPFFLYSLGTAEGTMARTLSELSYGQVRTLSSSPNAENYRSFTAYGKSPDAEFFLGPFHHLTKEVLGADQRLSKFRSGFDLILEDTTFQMYSPNRSKQIEFVAQHLKGDGIFAFVEKFRAAEKSDYMRREYQKDYGFKARYFLAEEIKKKKTDVLETMFNNEVTLANMFSAIGEHFNHCVVTWNSGNFYTLAASNSKHNLDLYVSQMTTPAIPYEYVYEGSLIPDLADRRNQSA</sequence>
<dbReference type="RefSeq" id="WP_378224085.1">
    <property type="nucleotide sequence ID" value="NZ_JBHRTK010000026.1"/>
</dbReference>
<keyword evidence="1" id="KW-0808">Transferase</keyword>
<proteinExistence type="predicted"/>
<protein>
    <submittedName>
        <fullName evidence="1">Class I SAM-dependent methyltransferase</fullName>
        <ecNumber evidence="1">2.1.1.-</ecNumber>
    </submittedName>
</protein>
<evidence type="ECO:0000313" key="2">
    <source>
        <dbReference type="Proteomes" id="UP001595583"/>
    </source>
</evidence>
<organism evidence="1 2">
    <name type="scientific">Aquamicrobium soli</name>
    <dbReference type="NCBI Taxonomy" id="1811518"/>
    <lineage>
        <taxon>Bacteria</taxon>
        <taxon>Pseudomonadati</taxon>
        <taxon>Pseudomonadota</taxon>
        <taxon>Alphaproteobacteria</taxon>
        <taxon>Hyphomicrobiales</taxon>
        <taxon>Phyllobacteriaceae</taxon>
        <taxon>Aquamicrobium</taxon>
    </lineage>
</organism>
<comment type="caution">
    <text evidence="1">The sequence shown here is derived from an EMBL/GenBank/DDBJ whole genome shotgun (WGS) entry which is preliminary data.</text>
</comment>
<gene>
    <name evidence="1" type="ORF">ACFOHJ_20360</name>
</gene>